<dbReference type="EMBL" id="JAEFCI010000720">
    <property type="protein sequence ID" value="KAG5463360.1"/>
    <property type="molecule type" value="Genomic_DNA"/>
</dbReference>
<keyword evidence="3" id="KW-1185">Reference proteome</keyword>
<protein>
    <submittedName>
        <fullName evidence="2">Uncharacterized protein</fullName>
    </submittedName>
</protein>
<dbReference type="AlphaFoldDB" id="A0A8H8A1S2"/>
<organism evidence="2 3">
    <name type="scientific">Olpidium bornovanus</name>
    <dbReference type="NCBI Taxonomy" id="278681"/>
    <lineage>
        <taxon>Eukaryota</taxon>
        <taxon>Fungi</taxon>
        <taxon>Fungi incertae sedis</taxon>
        <taxon>Olpidiomycota</taxon>
        <taxon>Olpidiomycotina</taxon>
        <taxon>Olpidiomycetes</taxon>
        <taxon>Olpidiales</taxon>
        <taxon>Olpidiaceae</taxon>
        <taxon>Olpidium</taxon>
    </lineage>
</organism>
<name>A0A8H8A1S2_9FUNG</name>
<reference evidence="2 3" key="1">
    <citation type="journal article" name="Sci. Rep.">
        <title>Genome-scale phylogenetic analyses confirm Olpidium as the closest living zoosporic fungus to the non-flagellated, terrestrial fungi.</title>
        <authorList>
            <person name="Chang Y."/>
            <person name="Rochon D."/>
            <person name="Sekimoto S."/>
            <person name="Wang Y."/>
            <person name="Chovatia M."/>
            <person name="Sandor L."/>
            <person name="Salamov A."/>
            <person name="Grigoriev I.V."/>
            <person name="Stajich J.E."/>
            <person name="Spatafora J.W."/>
        </authorList>
    </citation>
    <scope>NUCLEOTIDE SEQUENCE [LARGE SCALE GENOMIC DNA]</scope>
    <source>
        <strain evidence="2">S191</strain>
    </source>
</reference>
<evidence type="ECO:0000313" key="2">
    <source>
        <dbReference type="EMBL" id="KAG5463360.1"/>
    </source>
</evidence>
<feature type="region of interest" description="Disordered" evidence="1">
    <location>
        <begin position="114"/>
        <end position="294"/>
    </location>
</feature>
<dbReference type="Proteomes" id="UP000673691">
    <property type="component" value="Unassembled WGS sequence"/>
</dbReference>
<gene>
    <name evidence="2" type="ORF">BJ554DRAFT_8206</name>
</gene>
<proteinExistence type="predicted"/>
<evidence type="ECO:0000256" key="1">
    <source>
        <dbReference type="SAM" id="MobiDB-lite"/>
    </source>
</evidence>
<feature type="compositionally biased region" description="Basic and acidic residues" evidence="1">
    <location>
        <begin position="129"/>
        <end position="144"/>
    </location>
</feature>
<comment type="caution">
    <text evidence="2">The sequence shown here is derived from an EMBL/GenBank/DDBJ whole genome shotgun (WGS) entry which is preliminary data.</text>
</comment>
<sequence>MSAWAVGREAVRRAGWLAGYGGGATAEGRRSPCRTRGQRRSVLPSSTSCASRACGPCRRRHFCPRAVPALVHPSPLLPRGRLAARPPPEIARSLCVAAVPGLRSLSPGDFAQCGAASRPPVKPSCTKTLRGETPRSASDTRDAVTARGVPGGSGDVSRNPPIPAGGSRLRSRHGRLRQAAPPRAVGAKTCGFSVAVGRGRGPTKIGNSKSQPAGATHRLWTPFFSRTSRRPSFPITSCAASEKTPTRAPSPPRGHGLLHEPGREGRDESKLRDREGTEAGPSRAEARSEAAAPR</sequence>
<accession>A0A8H8A1S2</accession>
<feature type="compositionally biased region" description="Basic and acidic residues" evidence="1">
    <location>
        <begin position="257"/>
        <end position="277"/>
    </location>
</feature>
<feature type="compositionally biased region" description="Low complexity" evidence="1">
    <location>
        <begin position="278"/>
        <end position="294"/>
    </location>
</feature>
<evidence type="ECO:0000313" key="3">
    <source>
        <dbReference type="Proteomes" id="UP000673691"/>
    </source>
</evidence>